<accession>A0A6V7U1Z1</accession>
<reference evidence="3 4" key="1">
    <citation type="submission" date="2020-08" db="EMBL/GenBank/DDBJ databases">
        <authorList>
            <person name="Koutsovoulos G."/>
            <person name="Danchin GJ E."/>
        </authorList>
    </citation>
    <scope>NUCLEOTIDE SEQUENCE [LARGE SCALE GENOMIC DNA]</scope>
</reference>
<name>A0A6V7U1Z1_MELEN</name>
<evidence type="ECO:0000256" key="2">
    <source>
        <dbReference type="SAM" id="Phobius"/>
    </source>
</evidence>
<proteinExistence type="predicted"/>
<evidence type="ECO:0000256" key="1">
    <source>
        <dbReference type="SAM" id="MobiDB-lite"/>
    </source>
</evidence>
<evidence type="ECO:0000313" key="3">
    <source>
        <dbReference type="EMBL" id="CAD2142864.1"/>
    </source>
</evidence>
<keyword evidence="2" id="KW-0812">Transmembrane</keyword>
<gene>
    <name evidence="3" type="ORF">MENT_LOCUS7379</name>
</gene>
<dbReference type="AlphaFoldDB" id="A0A6V7U1Z1"/>
<dbReference type="Proteomes" id="UP000580250">
    <property type="component" value="Unassembled WGS sequence"/>
</dbReference>
<organism evidence="3 4">
    <name type="scientific">Meloidogyne enterolobii</name>
    <name type="common">Root-knot nematode worm</name>
    <name type="synonym">Meloidogyne mayaguensis</name>
    <dbReference type="NCBI Taxonomy" id="390850"/>
    <lineage>
        <taxon>Eukaryota</taxon>
        <taxon>Metazoa</taxon>
        <taxon>Ecdysozoa</taxon>
        <taxon>Nematoda</taxon>
        <taxon>Chromadorea</taxon>
        <taxon>Rhabditida</taxon>
        <taxon>Tylenchina</taxon>
        <taxon>Tylenchomorpha</taxon>
        <taxon>Tylenchoidea</taxon>
        <taxon>Meloidogynidae</taxon>
        <taxon>Meloidogyninae</taxon>
        <taxon>Meloidogyne</taxon>
    </lineage>
</organism>
<evidence type="ECO:0000313" key="4">
    <source>
        <dbReference type="Proteomes" id="UP000580250"/>
    </source>
</evidence>
<dbReference type="OrthoDB" id="5900905at2759"/>
<comment type="caution">
    <text evidence="3">The sequence shown here is derived from an EMBL/GenBank/DDBJ whole genome shotgun (WGS) entry which is preliminary data.</text>
</comment>
<keyword evidence="2" id="KW-1133">Transmembrane helix</keyword>
<sequence>MPSLIRHWSPTKSTNNYNFDNYINFGQIRKLYSPINFQIINEEYFKSFHSSRTISLDFESESTSNNSLFLEQNKLEQEINQKLVGIKMNNKNEKSPEGEKRSEINIVSQQIAENNYSGINETTKNNNNISRESSVTYSTRNKCNGNSILNQKQHQNNPQLMDSSPSAATNCRPSIGPSPLVFSGESQFDTRSLQTNRRSLSFSAHHHHNQQLINNLNNTPNSEQSFNHQRQQPLYFGSCSNLSLIGNNQQQQLVIFDGQQQPTLQNRHSMILPSEAAALQMTAPSQPIWYNPIAPPPPPPFYYTATNNQQNSNNYFPQMLDFKSFKQAVKESERFEKKQQKLLLAQMGEDRIGDTCCEFCCGGSALILWLVISLVSLGFLGFLLMVIYFI</sequence>
<feature type="region of interest" description="Disordered" evidence="1">
    <location>
        <begin position="150"/>
        <end position="170"/>
    </location>
</feature>
<keyword evidence="2" id="KW-0472">Membrane</keyword>
<feature type="transmembrane region" description="Helical" evidence="2">
    <location>
        <begin position="366"/>
        <end position="389"/>
    </location>
</feature>
<dbReference type="EMBL" id="CAJEWN010000030">
    <property type="protein sequence ID" value="CAD2142864.1"/>
    <property type="molecule type" value="Genomic_DNA"/>
</dbReference>
<protein>
    <submittedName>
        <fullName evidence="3">Uncharacterized protein</fullName>
    </submittedName>
</protein>